<dbReference type="OrthoDB" id="8478166at2"/>
<gene>
    <name evidence="1" type="ORF">CHU95_09150</name>
</gene>
<keyword evidence="2" id="KW-1185">Reference proteome</keyword>
<dbReference type="Pfam" id="PF09898">
    <property type="entry name" value="DUF2125"/>
    <property type="match status" value="1"/>
</dbReference>
<proteinExistence type="predicted"/>
<evidence type="ECO:0000313" key="1">
    <source>
        <dbReference type="EMBL" id="OYQ35363.1"/>
    </source>
</evidence>
<evidence type="ECO:0000313" key="2">
    <source>
        <dbReference type="Proteomes" id="UP000216998"/>
    </source>
</evidence>
<name>A0A255Z1I6_9PROT</name>
<dbReference type="Proteomes" id="UP000216998">
    <property type="component" value="Unassembled WGS sequence"/>
</dbReference>
<reference evidence="1 2" key="1">
    <citation type="submission" date="2017-07" db="EMBL/GenBank/DDBJ databases">
        <title>Niveispirillum cyanobacteriorum sp. nov., isolated from cyanobacterial aggregates in a eutrophic lake.</title>
        <authorList>
            <person name="Cai H."/>
        </authorList>
    </citation>
    <scope>NUCLEOTIDE SEQUENCE [LARGE SCALE GENOMIC DNA]</scope>
    <source>
        <strain evidence="2">TH1-14</strain>
    </source>
</reference>
<sequence length="342" mass="35770">MLHRYRALFLALSAAILLLLAYTAWWAALAGRVRTVLTEAPGKALAENGIVLDLRDPVVAGFPLSLTVDLSGLRAQWPSGTILELGPLAAHAFAWNPSEIHVTAAAPLRLDLAGSARHATISGTASGLTGTVNLGLDGQPLLVTASLSALGALANARWEAAMATITWTAPAQPPGGPTDPQGQVSLLVRDLDLPGRVPAPLSRRIEQVSLSYEPRGPLPAKPSVEGMTAWRDGGGTVEILGARVLWSGMDLRAKATLALDRQMQPEGAGAAELSGGQTLIDMLAQNGGMQTEQAAAMKAALSTLSKRTDDGRDVLQVPVTLQNSRLFVGPLQVATLPPIPWN</sequence>
<comment type="caution">
    <text evidence="1">The sequence shown here is derived from an EMBL/GenBank/DDBJ whole genome shotgun (WGS) entry which is preliminary data.</text>
</comment>
<dbReference type="AlphaFoldDB" id="A0A255Z1I6"/>
<organism evidence="1 2">
    <name type="scientific">Niveispirillum lacus</name>
    <dbReference type="NCBI Taxonomy" id="1981099"/>
    <lineage>
        <taxon>Bacteria</taxon>
        <taxon>Pseudomonadati</taxon>
        <taxon>Pseudomonadota</taxon>
        <taxon>Alphaproteobacteria</taxon>
        <taxon>Rhodospirillales</taxon>
        <taxon>Azospirillaceae</taxon>
        <taxon>Niveispirillum</taxon>
    </lineage>
</organism>
<dbReference type="RefSeq" id="WP_094455891.1">
    <property type="nucleotide sequence ID" value="NZ_NOXU01000026.1"/>
</dbReference>
<accession>A0A255Z1I6</accession>
<evidence type="ECO:0008006" key="3">
    <source>
        <dbReference type="Google" id="ProtNLM"/>
    </source>
</evidence>
<dbReference type="InterPro" id="IPR018666">
    <property type="entry name" value="DUF2125"/>
</dbReference>
<dbReference type="EMBL" id="NOXU01000026">
    <property type="protein sequence ID" value="OYQ35363.1"/>
    <property type="molecule type" value="Genomic_DNA"/>
</dbReference>
<protein>
    <recommendedName>
        <fullName evidence="3">DUF2125 domain-containing protein</fullName>
    </recommendedName>
</protein>